<dbReference type="RefSeq" id="WP_345245333.1">
    <property type="nucleotide sequence ID" value="NZ_BAABFO010000001.1"/>
</dbReference>
<proteinExistence type="predicted"/>
<name>A0ABP8GDI1_9BURK</name>
<gene>
    <name evidence="1" type="ORF">GCM10023144_01620</name>
</gene>
<dbReference type="EMBL" id="BAABFO010000001">
    <property type="protein sequence ID" value="GAA4321994.1"/>
    <property type="molecule type" value="Genomic_DNA"/>
</dbReference>
<organism evidence="1 2">
    <name type="scientific">Pigmentiphaga soli</name>
    <dbReference type="NCBI Taxonomy" id="1007095"/>
    <lineage>
        <taxon>Bacteria</taxon>
        <taxon>Pseudomonadati</taxon>
        <taxon>Pseudomonadota</taxon>
        <taxon>Betaproteobacteria</taxon>
        <taxon>Burkholderiales</taxon>
        <taxon>Alcaligenaceae</taxon>
        <taxon>Pigmentiphaga</taxon>
    </lineage>
</organism>
<reference evidence="2" key="1">
    <citation type="journal article" date="2019" name="Int. J. Syst. Evol. Microbiol.">
        <title>The Global Catalogue of Microorganisms (GCM) 10K type strain sequencing project: providing services to taxonomists for standard genome sequencing and annotation.</title>
        <authorList>
            <consortium name="The Broad Institute Genomics Platform"/>
            <consortium name="The Broad Institute Genome Sequencing Center for Infectious Disease"/>
            <person name="Wu L."/>
            <person name="Ma J."/>
        </authorList>
    </citation>
    <scope>NUCLEOTIDE SEQUENCE [LARGE SCALE GENOMIC DNA]</scope>
    <source>
        <strain evidence="2">JCM 17666</strain>
    </source>
</reference>
<keyword evidence="2" id="KW-1185">Reference proteome</keyword>
<evidence type="ECO:0000313" key="2">
    <source>
        <dbReference type="Proteomes" id="UP001501671"/>
    </source>
</evidence>
<protein>
    <submittedName>
        <fullName evidence="1">Uncharacterized protein</fullName>
    </submittedName>
</protein>
<comment type="caution">
    <text evidence="1">The sequence shown here is derived from an EMBL/GenBank/DDBJ whole genome shotgun (WGS) entry which is preliminary data.</text>
</comment>
<evidence type="ECO:0000313" key="1">
    <source>
        <dbReference type="EMBL" id="GAA4321994.1"/>
    </source>
</evidence>
<dbReference type="Proteomes" id="UP001501671">
    <property type="component" value="Unassembled WGS sequence"/>
</dbReference>
<accession>A0ABP8GDI1</accession>
<sequence length="111" mass="12114">MFTKEQIDRAVQDAMPDVLAGLRKEIAEQAVYQAKVAVHASVQKAVTDWINENLVPDIMATLTESKAGILSAVPSIAQGIAKALGESLVASVTEKMERSYERRKIFDALLN</sequence>